<sequence>MANNGMSMLPPVGWADVATKSDLDSVRTEMRSEFSAVRSDMRALEANLRTEMHQSIRAQTWALVGWTTGLAGLIVALTR</sequence>
<organism evidence="1 2">
    <name type="scientific">Ilumatobacter fluminis</name>
    <dbReference type="NCBI Taxonomy" id="467091"/>
    <lineage>
        <taxon>Bacteria</taxon>
        <taxon>Bacillati</taxon>
        <taxon>Actinomycetota</taxon>
        <taxon>Acidimicrobiia</taxon>
        <taxon>Acidimicrobiales</taxon>
        <taxon>Ilumatobacteraceae</taxon>
        <taxon>Ilumatobacter</taxon>
    </lineage>
</organism>
<protein>
    <recommendedName>
        <fullName evidence="3">DUF1640 domain-containing protein</fullName>
    </recommendedName>
</protein>
<comment type="caution">
    <text evidence="1">The sequence shown here is derived from an EMBL/GenBank/DDBJ whole genome shotgun (WGS) entry which is preliminary data.</text>
</comment>
<proteinExistence type="predicted"/>
<evidence type="ECO:0000313" key="2">
    <source>
        <dbReference type="Proteomes" id="UP000294558"/>
    </source>
</evidence>
<dbReference type="Proteomes" id="UP000294558">
    <property type="component" value="Unassembled WGS sequence"/>
</dbReference>
<evidence type="ECO:0000313" key="1">
    <source>
        <dbReference type="EMBL" id="TDT14620.1"/>
    </source>
</evidence>
<dbReference type="AlphaFoldDB" id="A0A4R7HUT4"/>
<keyword evidence="2" id="KW-1185">Reference proteome</keyword>
<accession>A0A4R7HUT4</accession>
<evidence type="ECO:0008006" key="3">
    <source>
        <dbReference type="Google" id="ProtNLM"/>
    </source>
</evidence>
<reference evidence="1 2" key="1">
    <citation type="submission" date="2019-03" db="EMBL/GenBank/DDBJ databases">
        <title>Sequencing the genomes of 1000 actinobacteria strains.</title>
        <authorList>
            <person name="Klenk H.-P."/>
        </authorList>
    </citation>
    <scope>NUCLEOTIDE SEQUENCE [LARGE SCALE GENOMIC DNA]</scope>
    <source>
        <strain evidence="1 2">DSM 18936</strain>
    </source>
</reference>
<dbReference type="EMBL" id="SOAU01000001">
    <property type="protein sequence ID" value="TDT14620.1"/>
    <property type="molecule type" value="Genomic_DNA"/>
</dbReference>
<name>A0A4R7HUT4_9ACTN</name>
<gene>
    <name evidence="1" type="ORF">BDK89_0175</name>
</gene>